<feature type="compositionally biased region" description="Basic and acidic residues" evidence="1">
    <location>
        <begin position="171"/>
        <end position="191"/>
    </location>
</feature>
<evidence type="ECO:0000313" key="3">
    <source>
        <dbReference type="Proteomes" id="UP000784294"/>
    </source>
</evidence>
<feature type="region of interest" description="Disordered" evidence="1">
    <location>
        <begin position="159"/>
        <end position="191"/>
    </location>
</feature>
<dbReference type="Proteomes" id="UP000784294">
    <property type="component" value="Unassembled WGS sequence"/>
</dbReference>
<keyword evidence="3" id="KW-1185">Reference proteome</keyword>
<accession>A0A3S5CLF6</accession>
<dbReference type="Gene3D" id="1.20.1070.10">
    <property type="entry name" value="Rhodopsin 7-helix transmembrane proteins"/>
    <property type="match status" value="1"/>
</dbReference>
<proteinExistence type="predicted"/>
<dbReference type="EMBL" id="CAAALY010035890">
    <property type="protein sequence ID" value="VEL18161.1"/>
    <property type="molecule type" value="Genomic_DNA"/>
</dbReference>
<sequence length="191" mass="22279">MLTLLNSSFNFPLYCSMSRQFRETFLSLFWTHGLMPCIQRLMPCCLKQYCCRLPKCFSPSRHDKPLSSTERLDTKLPRKSSNSSERWLCRARAVCCRSERNCACYFTWSSCFVYRPDRCSVLSEEIRPVSSSDESSACESLVPNFAICYRRARLVEQKNYENNSKTSTPDSKSKLKSEENDKERKHAIRAE</sequence>
<name>A0A3S5CLF6_9PLAT</name>
<protein>
    <submittedName>
        <fullName evidence="2">Uncharacterized protein</fullName>
    </submittedName>
</protein>
<feature type="compositionally biased region" description="Polar residues" evidence="1">
    <location>
        <begin position="160"/>
        <end position="170"/>
    </location>
</feature>
<gene>
    <name evidence="2" type="ORF">PXEA_LOCUS11601</name>
</gene>
<evidence type="ECO:0000256" key="1">
    <source>
        <dbReference type="SAM" id="MobiDB-lite"/>
    </source>
</evidence>
<dbReference type="AlphaFoldDB" id="A0A3S5CLF6"/>
<reference evidence="2" key="1">
    <citation type="submission" date="2018-11" db="EMBL/GenBank/DDBJ databases">
        <authorList>
            <consortium name="Pathogen Informatics"/>
        </authorList>
    </citation>
    <scope>NUCLEOTIDE SEQUENCE</scope>
</reference>
<organism evidence="2 3">
    <name type="scientific">Protopolystoma xenopodis</name>
    <dbReference type="NCBI Taxonomy" id="117903"/>
    <lineage>
        <taxon>Eukaryota</taxon>
        <taxon>Metazoa</taxon>
        <taxon>Spiralia</taxon>
        <taxon>Lophotrochozoa</taxon>
        <taxon>Platyhelminthes</taxon>
        <taxon>Monogenea</taxon>
        <taxon>Polyopisthocotylea</taxon>
        <taxon>Polystomatidea</taxon>
        <taxon>Polystomatidae</taxon>
        <taxon>Protopolystoma</taxon>
    </lineage>
</organism>
<comment type="caution">
    <text evidence="2">The sequence shown here is derived from an EMBL/GenBank/DDBJ whole genome shotgun (WGS) entry which is preliminary data.</text>
</comment>
<evidence type="ECO:0000313" key="2">
    <source>
        <dbReference type="EMBL" id="VEL18161.1"/>
    </source>
</evidence>
<dbReference type="OrthoDB" id="5864054at2759"/>